<comment type="caution">
    <text evidence="2">The sequence shown here is derived from an EMBL/GenBank/DDBJ whole genome shotgun (WGS) entry which is preliminary data.</text>
</comment>
<sequence>MVELIVLFFIIFLWLIGKSKENYFQFHDIIVFFYFIYLSGQIAYSKLVFLDSFIQWIVFVYFVIMSIPYIYKGLKQILPQNTVRIFTYIHERLKDESNEELLEFIFGILFFFIVWIQINNGRLLFDFKIPIGVINLSTRSSIEILGFVVAILSMYGIYIGFLQYLTSDFSSDKYLGRSKTNYLIKKSIWYHITQTKIFICILFSMVLIPIIVKLDFGLDKELSILWQSGYFFLLIIYIFLLQRSLYIIRVALLIKNSQDDNLKINMSRNIQEEYIEFFWSGFKRRSTYIDKSIRNKLTKELCNLDNENIKEYLYVFLKVERFNEKNLYGSIYSKLDSLSLSIYIKIINFVKSRFHYDEKNCRDRYFELNNSDLSMFYLAFFSFFKSFIYGKWEYIRHLELESRSYAVLIKSLDEDINVFEHILKINKVCNEELLKYNEMTQLPLRGLNRSNPQKYVLSDDSVLKYLFDVKFDIIKSEKSEKYFKNIVEETLRSTRELLTFKDDGILERYFFEIEEHKWEVLVEYIDWAKFFRSLVSKDISFSYYSSELIIDQENSSLYSGVILKHIIENYNQYLFESMNSLFKILFLMYKLNREEDVYRSNREIDRIIDSLNIPIEAVASSLVRILRNNSGLSSYILLKDSYDNSLSIKLRKYDLLYKTNSYIIELDEISDIQYKRLNFIHPVSIYDIGIIDSKKSRVQDKEEASLEINAYKLISKLLILGELNGLSGKSGEYLRDHKDYYKSIVNINQEICNIFKNGTMHRTIKKAIELFENEQLVTNGELNKVFVNVREYRKALETIRYFF</sequence>
<feature type="transmembrane region" description="Helical" evidence="1">
    <location>
        <begin position="144"/>
        <end position="167"/>
    </location>
</feature>
<dbReference type="EMBL" id="WMYO01000006">
    <property type="protein sequence ID" value="MTR28023.1"/>
    <property type="molecule type" value="Genomic_DNA"/>
</dbReference>
<evidence type="ECO:0000256" key="1">
    <source>
        <dbReference type="SAM" id="Phobius"/>
    </source>
</evidence>
<keyword evidence="1" id="KW-0472">Membrane</keyword>
<proteinExistence type="predicted"/>
<evidence type="ECO:0000313" key="3">
    <source>
        <dbReference type="Proteomes" id="UP000439678"/>
    </source>
</evidence>
<gene>
    <name evidence="2" type="ORF">GMC65_06585</name>
</gene>
<reference evidence="2 3" key="1">
    <citation type="journal article" date="2019" name="Nat. Med.">
        <title>A library of human gut bacterial isolates paired with longitudinal multiomics data enables mechanistic microbiome research.</title>
        <authorList>
            <person name="Poyet M."/>
            <person name="Groussin M."/>
            <person name="Gibbons S.M."/>
            <person name="Avila-Pacheco J."/>
            <person name="Jiang X."/>
            <person name="Kearney S.M."/>
            <person name="Perrotta A.R."/>
            <person name="Berdy B."/>
            <person name="Zhao S."/>
            <person name="Lieberman T.D."/>
            <person name="Swanson P.K."/>
            <person name="Smith M."/>
            <person name="Roesemann S."/>
            <person name="Alexander J.E."/>
            <person name="Rich S.A."/>
            <person name="Livny J."/>
            <person name="Vlamakis H."/>
            <person name="Clish C."/>
            <person name="Bullock K."/>
            <person name="Deik A."/>
            <person name="Scott J."/>
            <person name="Pierce K.A."/>
            <person name="Xavier R.J."/>
            <person name="Alm E.J."/>
        </authorList>
    </citation>
    <scope>NUCLEOTIDE SEQUENCE [LARGE SCALE GENOMIC DNA]</scope>
    <source>
        <strain evidence="2 3">BIOML-A4</strain>
    </source>
</reference>
<organism evidence="2 3">
    <name type="scientific">Streptococcus salivarius</name>
    <dbReference type="NCBI Taxonomy" id="1304"/>
    <lineage>
        <taxon>Bacteria</taxon>
        <taxon>Bacillati</taxon>
        <taxon>Bacillota</taxon>
        <taxon>Bacilli</taxon>
        <taxon>Lactobacillales</taxon>
        <taxon>Streptococcaceae</taxon>
        <taxon>Streptococcus</taxon>
    </lineage>
</organism>
<dbReference type="KEGG" id="ssah:HSISS4_00398"/>
<accession>A0A6A8UDT5</accession>
<dbReference type="RefSeq" id="WP_059749092.1">
    <property type="nucleotide sequence ID" value="NZ_CP013216.1"/>
</dbReference>
<name>A0A6A8UDT5_STRSL</name>
<dbReference type="AlphaFoldDB" id="A0A6A8UDT5"/>
<feature type="transmembrane region" description="Helical" evidence="1">
    <location>
        <begin position="101"/>
        <end position="118"/>
    </location>
</feature>
<protein>
    <submittedName>
        <fullName evidence="2">Uncharacterized protein</fullName>
    </submittedName>
</protein>
<evidence type="ECO:0000313" key="2">
    <source>
        <dbReference type="EMBL" id="MTR28023.1"/>
    </source>
</evidence>
<feature type="transmembrane region" description="Helical" evidence="1">
    <location>
        <begin position="188"/>
        <end position="212"/>
    </location>
</feature>
<dbReference type="Proteomes" id="UP000439678">
    <property type="component" value="Unassembled WGS sequence"/>
</dbReference>
<feature type="transmembrane region" description="Helical" evidence="1">
    <location>
        <begin position="374"/>
        <end position="392"/>
    </location>
</feature>
<keyword evidence="1" id="KW-0812">Transmembrane</keyword>
<feature type="transmembrane region" description="Helical" evidence="1">
    <location>
        <begin position="224"/>
        <end position="241"/>
    </location>
</feature>
<feature type="transmembrane region" description="Helical" evidence="1">
    <location>
        <begin position="53"/>
        <end position="71"/>
    </location>
</feature>
<keyword evidence="1" id="KW-1133">Transmembrane helix</keyword>